<feature type="compositionally biased region" description="Polar residues" evidence="2">
    <location>
        <begin position="7"/>
        <end position="23"/>
    </location>
</feature>
<proteinExistence type="predicted"/>
<keyword evidence="4" id="KW-1185">Reference proteome</keyword>
<evidence type="ECO:0000256" key="1">
    <source>
        <dbReference type="SAM" id="Coils"/>
    </source>
</evidence>
<gene>
    <name evidence="3" type="ORF">B0T10DRAFT_545268</name>
</gene>
<protein>
    <submittedName>
        <fullName evidence="3">Uncharacterized protein</fullName>
    </submittedName>
</protein>
<feature type="region of interest" description="Disordered" evidence="2">
    <location>
        <begin position="171"/>
        <end position="237"/>
    </location>
</feature>
<dbReference type="Proteomes" id="UP000777438">
    <property type="component" value="Unassembled WGS sequence"/>
</dbReference>
<evidence type="ECO:0000256" key="2">
    <source>
        <dbReference type="SAM" id="MobiDB-lite"/>
    </source>
</evidence>
<feature type="region of interest" description="Disordered" evidence="2">
    <location>
        <begin position="1"/>
        <end position="24"/>
    </location>
</feature>
<comment type="caution">
    <text evidence="3">The sequence shown here is derived from an EMBL/GenBank/DDBJ whole genome shotgun (WGS) entry which is preliminary data.</text>
</comment>
<dbReference type="EMBL" id="JAGPYM010000004">
    <property type="protein sequence ID" value="KAH6895611.1"/>
    <property type="molecule type" value="Genomic_DNA"/>
</dbReference>
<organism evidence="3 4">
    <name type="scientific">Thelonectria olida</name>
    <dbReference type="NCBI Taxonomy" id="1576542"/>
    <lineage>
        <taxon>Eukaryota</taxon>
        <taxon>Fungi</taxon>
        <taxon>Dikarya</taxon>
        <taxon>Ascomycota</taxon>
        <taxon>Pezizomycotina</taxon>
        <taxon>Sordariomycetes</taxon>
        <taxon>Hypocreomycetidae</taxon>
        <taxon>Hypocreales</taxon>
        <taxon>Nectriaceae</taxon>
        <taxon>Thelonectria</taxon>
    </lineage>
</organism>
<accession>A0A9P8WBR6</accession>
<sequence length="337" mass="37928">MKLRSHNPPQQDQPATRDGQITNGPGIWKGYPLYKGKKSGNGLYNYAKNMWRHWGHKLDEQQRLSWLEAVPYLGDKEPDCTWQNHHFSQAGSDMTWVHWTFLKIMFSKRLMLGTRAAIWAQKNYPAADICQWEPNSGGPTISKNFLSSEFFHELPDQIAKEIKEKALKNGMNPQRAAPEPQVKSEAQHAISITSESDSSSESSSDDEVLSIIRVPRLSVRKRHSTPPNRSPERLKRNTALPAMLAKILENMDQPGSESSSSSTDQEAGSDEVIAKLEFILSDLRTRQAKETRSEVDDLKRELSKANTRIAALEAARESQDKERQALCTALTQAMGSG</sequence>
<reference evidence="3 4" key="1">
    <citation type="journal article" date="2021" name="Nat. Commun.">
        <title>Genetic determinants of endophytism in the Arabidopsis root mycobiome.</title>
        <authorList>
            <person name="Mesny F."/>
            <person name="Miyauchi S."/>
            <person name="Thiergart T."/>
            <person name="Pickel B."/>
            <person name="Atanasova L."/>
            <person name="Karlsson M."/>
            <person name="Huettel B."/>
            <person name="Barry K.W."/>
            <person name="Haridas S."/>
            <person name="Chen C."/>
            <person name="Bauer D."/>
            <person name="Andreopoulos W."/>
            <person name="Pangilinan J."/>
            <person name="LaButti K."/>
            <person name="Riley R."/>
            <person name="Lipzen A."/>
            <person name="Clum A."/>
            <person name="Drula E."/>
            <person name="Henrissat B."/>
            <person name="Kohler A."/>
            <person name="Grigoriev I.V."/>
            <person name="Martin F.M."/>
            <person name="Hacquard S."/>
        </authorList>
    </citation>
    <scope>NUCLEOTIDE SEQUENCE [LARGE SCALE GENOMIC DNA]</scope>
    <source>
        <strain evidence="3 4">MPI-CAGE-CH-0241</strain>
    </source>
</reference>
<keyword evidence="1" id="KW-0175">Coiled coil</keyword>
<feature type="coiled-coil region" evidence="1">
    <location>
        <begin position="288"/>
        <end position="322"/>
    </location>
</feature>
<evidence type="ECO:0000313" key="4">
    <source>
        <dbReference type="Proteomes" id="UP000777438"/>
    </source>
</evidence>
<dbReference type="AlphaFoldDB" id="A0A9P8WBR6"/>
<name>A0A9P8WBR6_9HYPO</name>
<evidence type="ECO:0000313" key="3">
    <source>
        <dbReference type="EMBL" id="KAH6895611.1"/>
    </source>
</evidence>